<evidence type="ECO:0000313" key="2">
    <source>
        <dbReference type="EMBL" id="PYC63444.1"/>
    </source>
</evidence>
<evidence type="ECO:0000256" key="1">
    <source>
        <dbReference type="SAM" id="SignalP"/>
    </source>
</evidence>
<dbReference type="InterPro" id="IPR011042">
    <property type="entry name" value="6-blade_b-propeller_TolB-like"/>
</dbReference>
<proteinExistence type="predicted"/>
<dbReference type="OrthoDB" id="928769at2"/>
<dbReference type="Gene3D" id="2.120.10.30">
    <property type="entry name" value="TolB, C-terminal domain"/>
    <property type="match status" value="1"/>
</dbReference>
<dbReference type="RefSeq" id="WP_110568468.1">
    <property type="nucleotide sequence ID" value="NZ_PYBV01000062.1"/>
</dbReference>
<feature type="signal peptide" evidence="1">
    <location>
        <begin position="1"/>
        <end position="24"/>
    </location>
</feature>
<dbReference type="NCBIfam" id="NF033206">
    <property type="entry name" value="ScyE_fam"/>
    <property type="match status" value="1"/>
</dbReference>
<dbReference type="InterPro" id="IPR048031">
    <property type="entry name" value="ScyD/ScyE-like"/>
</dbReference>
<dbReference type="PROSITE" id="PS51318">
    <property type="entry name" value="TAT"/>
    <property type="match status" value="1"/>
</dbReference>
<feature type="chain" id="PRO_5016240922" description="ScyD/ScyE family protein" evidence="1">
    <location>
        <begin position="25"/>
        <end position="370"/>
    </location>
</feature>
<dbReference type="InterPro" id="IPR006311">
    <property type="entry name" value="TAT_signal"/>
</dbReference>
<reference evidence="2 3" key="1">
    <citation type="submission" date="2018-03" db="EMBL/GenBank/DDBJ databases">
        <title>Bioinformatic expansion and discovery of thiopeptide antibiotics.</title>
        <authorList>
            <person name="Schwalen C.J."/>
            <person name="Hudson G.A."/>
            <person name="Mitchell D.A."/>
        </authorList>
    </citation>
    <scope>NUCLEOTIDE SEQUENCE [LARGE SCALE GENOMIC DNA]</scope>
    <source>
        <strain evidence="2 3">NRRL 8041</strain>
    </source>
</reference>
<evidence type="ECO:0000313" key="3">
    <source>
        <dbReference type="Proteomes" id="UP000248333"/>
    </source>
</evidence>
<accession>A0A318NAC8</accession>
<name>A0A318NAC8_9ACTN</name>
<gene>
    <name evidence="2" type="ORF">C7C45_31900</name>
</gene>
<evidence type="ECO:0008006" key="4">
    <source>
        <dbReference type="Google" id="ProtNLM"/>
    </source>
</evidence>
<sequence>MNIGRRSLLVLAGAAVMVAPTASAATAGGSGHTRQATLEVVASGLNNPRHLTVDRGTIWVAEAGVGGGLQCIVTPEGEQCLGRSGAITTVRDGEVRRVVEGLPSLGAPTDGSYATGPADLSLVGGKLQVLMSTSGIDQRTGLNPFGANGPEMGRLLHYDRLDQAPRLGADFGVHEARTNPDGGIGAPPGNEIESNPYGMTPYRGGYAVADAGANTLLWVDPLGKVHTLAVFPTKDMGDGWQLHSAPTAVEVGPDGALYVAELSVVPGTARVYRVVPGQAPTVYADGLTLLTDLAFDHKGRLLAVSLSAAGEIFPPGPGKITRFERDGSRTEFSPAGLIAPTGIAVSGRDLFLSNQALAPGIGEIVKVRLP</sequence>
<organism evidence="2 3">
    <name type="scientific">Micromonospora arborensis</name>
    <dbReference type="NCBI Taxonomy" id="2116518"/>
    <lineage>
        <taxon>Bacteria</taxon>
        <taxon>Bacillati</taxon>
        <taxon>Actinomycetota</taxon>
        <taxon>Actinomycetes</taxon>
        <taxon>Micromonosporales</taxon>
        <taxon>Micromonosporaceae</taxon>
        <taxon>Micromonospora</taxon>
    </lineage>
</organism>
<dbReference type="Proteomes" id="UP000248333">
    <property type="component" value="Unassembled WGS sequence"/>
</dbReference>
<dbReference type="AlphaFoldDB" id="A0A318NAC8"/>
<comment type="caution">
    <text evidence="2">The sequence shown here is derived from an EMBL/GenBank/DDBJ whole genome shotgun (WGS) entry which is preliminary data.</text>
</comment>
<dbReference type="EMBL" id="PYBV01000062">
    <property type="protein sequence ID" value="PYC63444.1"/>
    <property type="molecule type" value="Genomic_DNA"/>
</dbReference>
<protein>
    <recommendedName>
        <fullName evidence="4">ScyD/ScyE family protein</fullName>
    </recommendedName>
</protein>
<keyword evidence="1" id="KW-0732">Signal</keyword>
<dbReference type="SUPFAM" id="SSF63829">
    <property type="entry name" value="Calcium-dependent phosphotriesterase"/>
    <property type="match status" value="1"/>
</dbReference>
<keyword evidence="3" id="KW-1185">Reference proteome</keyword>